<feature type="region of interest" description="Disordered" evidence="7">
    <location>
        <begin position="514"/>
        <end position="552"/>
    </location>
</feature>
<feature type="region of interest" description="Disordered" evidence="7">
    <location>
        <begin position="418"/>
        <end position="471"/>
    </location>
</feature>
<feature type="compositionally biased region" description="Basic and acidic residues" evidence="7">
    <location>
        <begin position="542"/>
        <end position="552"/>
    </location>
</feature>
<feature type="region of interest" description="Disordered" evidence="7">
    <location>
        <begin position="344"/>
        <end position="403"/>
    </location>
</feature>
<feature type="region of interest" description="Disordered" evidence="7">
    <location>
        <begin position="131"/>
        <end position="175"/>
    </location>
</feature>
<reference evidence="10" key="2">
    <citation type="submission" date="2025-08" db="UniProtKB">
        <authorList>
            <consortium name="Ensembl"/>
        </authorList>
    </citation>
    <scope>IDENTIFICATION</scope>
</reference>
<dbReference type="GO" id="GO:0000981">
    <property type="term" value="F:DNA-binding transcription factor activity, RNA polymerase II-specific"/>
    <property type="evidence" value="ECO:0007669"/>
    <property type="project" value="TreeGrafter"/>
</dbReference>
<feature type="compositionally biased region" description="Basic and acidic residues" evidence="7">
    <location>
        <begin position="146"/>
        <end position="175"/>
    </location>
</feature>
<feature type="compositionally biased region" description="Polar residues" evidence="7">
    <location>
        <begin position="344"/>
        <end position="355"/>
    </location>
</feature>
<evidence type="ECO:0000256" key="6">
    <source>
        <dbReference type="ARBA" id="ARBA00023242"/>
    </source>
</evidence>
<evidence type="ECO:0000256" key="3">
    <source>
        <dbReference type="ARBA" id="ARBA00023125"/>
    </source>
</evidence>
<dbReference type="InterPro" id="IPR009057">
    <property type="entry name" value="Homeodomain-like_sf"/>
</dbReference>
<dbReference type="GO" id="GO:0048468">
    <property type="term" value="P:cell development"/>
    <property type="evidence" value="ECO:0007669"/>
    <property type="project" value="UniProtKB-ARBA"/>
</dbReference>
<dbReference type="PROSITE" id="PS51818">
    <property type="entry name" value="HOMEO_PROSPERO"/>
    <property type="match status" value="1"/>
</dbReference>
<evidence type="ECO:0000256" key="4">
    <source>
        <dbReference type="ARBA" id="ARBA00023155"/>
    </source>
</evidence>
<dbReference type="Proteomes" id="UP000314982">
    <property type="component" value="Unassembled WGS sequence"/>
</dbReference>
<keyword evidence="6" id="KW-0539">Nucleus</keyword>
<evidence type="ECO:0000313" key="11">
    <source>
        <dbReference type="Proteomes" id="UP000314982"/>
    </source>
</evidence>
<keyword evidence="8" id="KW-0472">Membrane</keyword>
<dbReference type="PANTHER" id="PTHR12198">
    <property type="entry name" value="HOMEOBOX PROTEIN PROSPERO/PROX-1/CEH-26"/>
    <property type="match status" value="1"/>
</dbReference>
<evidence type="ECO:0000256" key="2">
    <source>
        <dbReference type="ARBA" id="ARBA00023015"/>
    </source>
</evidence>
<keyword evidence="5" id="KW-0804">Transcription</keyword>
<dbReference type="Pfam" id="PF05044">
    <property type="entry name" value="HPD"/>
    <property type="match status" value="1"/>
</dbReference>
<dbReference type="GO" id="GO:0007399">
    <property type="term" value="P:nervous system development"/>
    <property type="evidence" value="ECO:0007669"/>
    <property type="project" value="UniProtKB-ARBA"/>
</dbReference>
<feature type="region of interest" description="Disordered" evidence="7">
    <location>
        <begin position="1"/>
        <end position="103"/>
    </location>
</feature>
<accession>A0A4W5QAX1</accession>
<evidence type="ECO:0000256" key="5">
    <source>
        <dbReference type="ARBA" id="ARBA00023163"/>
    </source>
</evidence>
<dbReference type="InterPro" id="IPR023082">
    <property type="entry name" value="Homeo_prospero_dom"/>
</dbReference>
<feature type="domain" description="Prospero" evidence="9">
    <location>
        <begin position="601"/>
        <end position="831"/>
    </location>
</feature>
<evidence type="ECO:0000259" key="9">
    <source>
        <dbReference type="PROSITE" id="PS51818"/>
    </source>
</evidence>
<feature type="compositionally biased region" description="Low complexity" evidence="7">
    <location>
        <begin position="419"/>
        <end position="437"/>
    </location>
</feature>
<dbReference type="InterPro" id="IPR037131">
    <property type="entry name" value="Homeo_prospero_dom_sf"/>
</dbReference>
<reference evidence="10" key="3">
    <citation type="submission" date="2025-09" db="UniProtKB">
        <authorList>
            <consortium name="Ensembl"/>
        </authorList>
    </citation>
    <scope>IDENTIFICATION</scope>
</reference>
<feature type="compositionally biased region" description="Basic and acidic residues" evidence="7">
    <location>
        <begin position="194"/>
        <end position="207"/>
    </location>
</feature>
<feature type="compositionally biased region" description="Gly residues" evidence="7">
    <location>
        <begin position="357"/>
        <end position="368"/>
    </location>
</feature>
<name>A0A4W5QAX1_9TELE</name>
<protein>
    <submittedName>
        <fullName evidence="10">Prospero homeobox 3</fullName>
    </submittedName>
</protein>
<feature type="transmembrane region" description="Helical" evidence="8">
    <location>
        <begin position="571"/>
        <end position="595"/>
    </location>
</feature>
<evidence type="ECO:0000256" key="8">
    <source>
        <dbReference type="SAM" id="Phobius"/>
    </source>
</evidence>
<proteinExistence type="predicted"/>
<evidence type="ECO:0000256" key="7">
    <source>
        <dbReference type="SAM" id="MobiDB-lite"/>
    </source>
</evidence>
<comment type="subcellular location">
    <subcellularLocation>
        <location evidence="1">Nucleus</location>
    </subcellularLocation>
</comment>
<reference evidence="11" key="1">
    <citation type="submission" date="2018-06" db="EMBL/GenBank/DDBJ databases">
        <title>Genome assembly of Danube salmon.</title>
        <authorList>
            <person name="Macqueen D.J."/>
            <person name="Gundappa M.K."/>
        </authorList>
    </citation>
    <scope>NUCLEOTIDE SEQUENCE [LARGE SCALE GENOMIC DNA]</scope>
</reference>
<keyword evidence="4" id="KW-0371">Homeobox</keyword>
<dbReference type="InterPro" id="IPR039350">
    <property type="entry name" value="Prospero_homeodomain"/>
</dbReference>
<dbReference type="Ensembl" id="ENSHHUT00000073519.1">
    <property type="protein sequence ID" value="ENSHHUP00000071150.1"/>
    <property type="gene ID" value="ENSHHUG00000041829.1"/>
</dbReference>
<dbReference type="PANTHER" id="PTHR12198:SF11">
    <property type="entry name" value="PROSPERO HOMEOBOX 3"/>
    <property type="match status" value="1"/>
</dbReference>
<dbReference type="Gene3D" id="1.10.10.500">
    <property type="entry name" value="Homeo-prospero domain"/>
    <property type="match status" value="1"/>
</dbReference>
<dbReference type="GeneTree" id="ENSGT00940000154790"/>
<feature type="region of interest" description="Disordered" evidence="7">
    <location>
        <begin position="194"/>
        <end position="284"/>
    </location>
</feature>
<feature type="compositionally biased region" description="Acidic residues" evidence="7">
    <location>
        <begin position="210"/>
        <end position="243"/>
    </location>
</feature>
<evidence type="ECO:0000256" key="1">
    <source>
        <dbReference type="ARBA" id="ARBA00004123"/>
    </source>
</evidence>
<keyword evidence="8" id="KW-0812">Transmembrane</keyword>
<feature type="compositionally biased region" description="Basic and acidic residues" evidence="7">
    <location>
        <begin position="76"/>
        <end position="86"/>
    </location>
</feature>
<feature type="transmembrane region" description="Helical" evidence="8">
    <location>
        <begin position="801"/>
        <end position="820"/>
    </location>
</feature>
<dbReference type="GO" id="GO:0005634">
    <property type="term" value="C:nucleus"/>
    <property type="evidence" value="ECO:0007669"/>
    <property type="project" value="UniProtKB-SubCell"/>
</dbReference>
<feature type="compositionally biased region" description="Basic and acidic residues" evidence="7">
    <location>
        <begin position="264"/>
        <end position="279"/>
    </location>
</feature>
<keyword evidence="11" id="KW-1185">Reference proteome</keyword>
<keyword evidence="8" id="KW-1133">Transmembrane helix</keyword>
<dbReference type="GO" id="GO:0000978">
    <property type="term" value="F:RNA polymerase II cis-regulatory region sequence-specific DNA binding"/>
    <property type="evidence" value="ECO:0007669"/>
    <property type="project" value="TreeGrafter"/>
</dbReference>
<keyword evidence="3" id="KW-0238">DNA-binding</keyword>
<organism evidence="10 11">
    <name type="scientific">Hucho hucho</name>
    <name type="common">huchen</name>
    <dbReference type="NCBI Taxonomy" id="62062"/>
    <lineage>
        <taxon>Eukaryota</taxon>
        <taxon>Metazoa</taxon>
        <taxon>Chordata</taxon>
        <taxon>Craniata</taxon>
        <taxon>Vertebrata</taxon>
        <taxon>Euteleostomi</taxon>
        <taxon>Actinopterygii</taxon>
        <taxon>Neopterygii</taxon>
        <taxon>Teleostei</taxon>
        <taxon>Protacanthopterygii</taxon>
        <taxon>Salmoniformes</taxon>
        <taxon>Salmonidae</taxon>
        <taxon>Salmoninae</taxon>
        <taxon>Hucho</taxon>
    </lineage>
</organism>
<keyword evidence="2" id="KW-0805">Transcription regulation</keyword>
<feature type="compositionally biased region" description="Pro residues" evidence="7">
    <location>
        <begin position="438"/>
        <end position="449"/>
    </location>
</feature>
<feature type="transmembrane region" description="Helical" evidence="8">
    <location>
        <begin position="757"/>
        <end position="781"/>
    </location>
</feature>
<feature type="compositionally biased region" description="Low complexity" evidence="7">
    <location>
        <begin position="525"/>
        <end position="534"/>
    </location>
</feature>
<sequence>MDSPSDLFGRQSSLISPFDPYPNPSTALDLPRHLTPSGGGHGAPYPGANPSSQPPYPLIHHLLQPGGAPMRSRGQLHLDRYNREEERMEGEEEEGMGGRLVGVGGKRLSGALVADWSYDMMRVKRLRLESLVKGDGEIGLEEKEEEEKGRRSAERGNREKGREGRRKEREELKEQLEEARGRLKALQEKVWKAFGERSAQEEERRWSGGEPEEDDDGDGEMYKEEEETAEGITEEEVEEEVREIDDLSLPFIPPSPHFQGIAKQDQKARDHEKRSEEQRNVNGGGGVFLEGVLERAAVWMGCGVVRGEHVGGEQKFAQALKQELGSAVARVIDRVLRLYTQNETLPPSIHPSTLSPGEGGNEGGGRGGVWAALRERERGRGGGSATHDQPPLPAPPPHPHQEQSEALPLITRRTDNRRNQLLPPNNQPNNRTKNHLLPPHPFPPLCQPHPPHHHTHPALLPPSSHHKDSSPFLPPTSYPLPISLLHYTMQQLFTRSLSHLHPLHKEGIMNSDAYMEGNPFPPQLTPSSSSSSHPSFPPFAVMDERDGGMRGGGRDRGMDSGMYLGPGSISFFWWSGVRKGVCICVFVCVISVLLLNHGYAQEGLSPCHLKKAKLMFFYARYPSSNTLKTNFPDVKFNRCVTSQLIKWFSNFREFFYIQMERFARQAARDRLPRDGAPCLGRDSRETPLRLGRDTELYRILNMHYNKSNDYQVSVRGVRTSCLSVYLSYTCTLNISLSHPPSPPPPSSSLFLSDSLPLSFLLSLSLTLPLLLPFLSLTLPLLPPLSLSLSFLFLSLPLSPPPSFLLFLSLSPSLFSFLFLFRSLSRSHSLGS</sequence>
<dbReference type="SUPFAM" id="SSF46689">
    <property type="entry name" value="Homeodomain-like"/>
    <property type="match status" value="1"/>
</dbReference>
<evidence type="ECO:0000313" key="10">
    <source>
        <dbReference type="Ensembl" id="ENSHHUP00000071150.1"/>
    </source>
</evidence>
<dbReference type="AlphaFoldDB" id="A0A4W5QAX1"/>